<dbReference type="PANTHER" id="PTHR31296:SF1">
    <property type="entry name" value="MITOCHONDRIAL PROTEIN C2ORF69"/>
    <property type="match status" value="1"/>
</dbReference>
<organism evidence="2">
    <name type="scientific">Capra hircus</name>
    <name type="common">Goat</name>
    <dbReference type="NCBI Taxonomy" id="9925"/>
    <lineage>
        <taxon>Eukaryota</taxon>
        <taxon>Metazoa</taxon>
        <taxon>Chordata</taxon>
        <taxon>Craniata</taxon>
        <taxon>Vertebrata</taxon>
        <taxon>Euteleostomi</taxon>
        <taxon>Mammalia</taxon>
        <taxon>Eutheria</taxon>
        <taxon>Laurasiatheria</taxon>
        <taxon>Artiodactyla</taxon>
        <taxon>Ruminantia</taxon>
        <taxon>Pecora</taxon>
        <taxon>Bovidae</taxon>
        <taxon>Caprinae</taxon>
        <taxon>Capra</taxon>
    </lineage>
</organism>
<dbReference type="Ensembl" id="ENSCHIT00010009261.1">
    <property type="protein sequence ID" value="ENSCHIP00010006654.1"/>
    <property type="gene ID" value="ENSCHIG00010004785.1"/>
</dbReference>
<dbReference type="Pfam" id="PF10561">
    <property type="entry name" value="C2orf69"/>
    <property type="match status" value="1"/>
</dbReference>
<sequence length="529" mass="58929">MGTRFTPISLPHYWKRPPAAALVSQLLPFLPGVLGSFPLLCSSQAFPQTSVQTSRPWQNPPITNVLPRTTPPHGPLQEPESYFAHTPPSLTHAARGRRPLTQSLPLGRLPPRPRSPTVGARQKFLPQAHPPPSEPLRRRRPMWGFRLLRSPPLLLLLPQLGIGIAASSSHAGTVNLGSSSGGGAPCSPSAERRRQQCVQLSTVPGADPQRCNELLLLAAATAGEGPGRRDLSGDPAKEEVQPPPQHHVLYFPGDVQNYHEIMTRHPENYQWENWSLENVATILAHRFPSGYIWVIKCSRMHLHKFSCYDNFVKSNMFGAPEHSTDFGAFKHIYTLLVNAFNLSQKSLLSKNVKDLNKDSKASNCRSTSHTTNGCQGEKERTCEKFDESAMSFYPPSLNGASFTLIGFSKGCVVLNQLLFELKEAKKDKNIDAFIKNIKTMYWLDGGHSGGSNTWITYPEVLKEFAQTGIIVHTHVTPYQVHDPMRSWIGKEHKKFVQILGDFGMQVTSQIHFANDAPSIENHFRAHEVF</sequence>
<feature type="compositionally biased region" description="Polar residues" evidence="1">
    <location>
        <begin position="50"/>
        <end position="62"/>
    </location>
</feature>
<dbReference type="InterPro" id="IPR018881">
    <property type="entry name" value="C2orf69_mit"/>
</dbReference>
<reference evidence="2" key="2">
    <citation type="submission" date="2025-08" db="UniProtKB">
        <authorList>
            <consortium name="Ensembl"/>
        </authorList>
    </citation>
    <scope>IDENTIFICATION</scope>
</reference>
<protein>
    <recommendedName>
        <fullName evidence="3">CB069 protein</fullName>
    </recommendedName>
</protein>
<accession>A0A8C2NL33</accession>
<reference evidence="2" key="1">
    <citation type="submission" date="2019-03" db="EMBL/GenBank/DDBJ databases">
        <title>Genome sequencing and reference-guided assembly of Black Bengal Goat (Capra hircus).</title>
        <authorList>
            <person name="Siddiki A.Z."/>
            <person name="Baten A."/>
            <person name="Billah M."/>
            <person name="Alam M.A.U."/>
            <person name="Shawrob K.S.M."/>
            <person name="Saha S."/>
            <person name="Chowdhury M."/>
            <person name="Rahman A.H."/>
            <person name="Stear M."/>
            <person name="Miah G."/>
            <person name="Das G.B."/>
            <person name="Hossain M.M."/>
            <person name="Kumkum M."/>
            <person name="Islam M.S."/>
            <person name="Mollah A.M."/>
            <person name="Ahsan A."/>
            <person name="Tusar F."/>
            <person name="Khan M.K.I."/>
        </authorList>
    </citation>
    <scope>NUCLEOTIDE SEQUENCE [LARGE SCALE GENOMIC DNA]</scope>
</reference>
<dbReference type="GO" id="GO:0005739">
    <property type="term" value="C:mitochondrion"/>
    <property type="evidence" value="ECO:0007669"/>
    <property type="project" value="TreeGrafter"/>
</dbReference>
<dbReference type="PANTHER" id="PTHR31296">
    <property type="entry name" value="UPF0565 PROTEIN C2ORF69"/>
    <property type="match status" value="1"/>
</dbReference>
<evidence type="ECO:0000313" key="2">
    <source>
        <dbReference type="Ensembl" id="ENSCHIP00010006654.1"/>
    </source>
</evidence>
<proteinExistence type="predicted"/>
<evidence type="ECO:0000256" key="1">
    <source>
        <dbReference type="SAM" id="MobiDB-lite"/>
    </source>
</evidence>
<feature type="compositionally biased region" description="Basic and acidic residues" evidence="1">
    <location>
        <begin position="226"/>
        <end position="240"/>
    </location>
</feature>
<name>A0A8C2NL33_CAPHI</name>
<dbReference type="AlphaFoldDB" id="A0A8C2NL33"/>
<feature type="region of interest" description="Disordered" evidence="1">
    <location>
        <begin position="50"/>
        <end position="138"/>
    </location>
</feature>
<feature type="region of interest" description="Disordered" evidence="1">
    <location>
        <begin position="224"/>
        <end position="243"/>
    </location>
</feature>
<evidence type="ECO:0008006" key="3">
    <source>
        <dbReference type="Google" id="ProtNLM"/>
    </source>
</evidence>